<keyword evidence="6 9" id="KW-0769">Symport</keyword>
<comment type="subcellular location">
    <subcellularLocation>
        <location evidence="9">Cell inner membrane</location>
        <topology evidence="9">Multi-pass membrane protein</topology>
    </subcellularLocation>
    <subcellularLocation>
        <location evidence="1">Cell membrane</location>
        <topology evidence="1">Multi-pass membrane protein</topology>
    </subcellularLocation>
</comment>
<feature type="transmembrane region" description="Helical" evidence="9">
    <location>
        <begin position="145"/>
        <end position="164"/>
    </location>
</feature>
<dbReference type="PRINTS" id="PR00175">
    <property type="entry name" value="NAALASMPORT"/>
</dbReference>
<evidence type="ECO:0000313" key="11">
    <source>
        <dbReference type="Proteomes" id="UP000199382"/>
    </source>
</evidence>
<keyword evidence="9" id="KW-0997">Cell inner membrane</keyword>
<dbReference type="NCBIfam" id="TIGR00835">
    <property type="entry name" value="agcS"/>
    <property type="match status" value="1"/>
</dbReference>
<evidence type="ECO:0000256" key="4">
    <source>
        <dbReference type="ARBA" id="ARBA00022475"/>
    </source>
</evidence>
<dbReference type="OrthoDB" id="9806926at2"/>
<dbReference type="PANTHER" id="PTHR30330:SF1">
    <property type="entry name" value="AMINO-ACID CARRIER PROTEIN ALST"/>
    <property type="match status" value="1"/>
</dbReference>
<reference evidence="10 11" key="1">
    <citation type="submission" date="2016-10" db="EMBL/GenBank/DDBJ databases">
        <authorList>
            <person name="de Groot N.N."/>
        </authorList>
    </citation>
    <scope>NUCLEOTIDE SEQUENCE [LARGE SCALE GENOMIC DNA]</scope>
    <source>
        <strain evidence="10 11">DSM 25294</strain>
    </source>
</reference>
<dbReference type="InterPro" id="IPR001463">
    <property type="entry name" value="Na/Ala_symport"/>
</dbReference>
<keyword evidence="7 9" id="KW-1133">Transmembrane helix</keyword>
<evidence type="ECO:0000256" key="7">
    <source>
        <dbReference type="ARBA" id="ARBA00022989"/>
    </source>
</evidence>
<name>A0A1G8UP82_9RHOB</name>
<keyword evidence="5 9" id="KW-0812">Transmembrane</keyword>
<organism evidence="10 11">
    <name type="scientific">Aliiruegeria lutimaris</name>
    <dbReference type="NCBI Taxonomy" id="571298"/>
    <lineage>
        <taxon>Bacteria</taxon>
        <taxon>Pseudomonadati</taxon>
        <taxon>Pseudomonadota</taxon>
        <taxon>Alphaproteobacteria</taxon>
        <taxon>Rhodobacterales</taxon>
        <taxon>Roseobacteraceae</taxon>
        <taxon>Aliiruegeria</taxon>
    </lineage>
</organism>
<evidence type="ECO:0000256" key="3">
    <source>
        <dbReference type="ARBA" id="ARBA00022448"/>
    </source>
</evidence>
<keyword evidence="4" id="KW-1003">Cell membrane</keyword>
<dbReference type="AlphaFoldDB" id="A0A1G8UP82"/>
<feature type="transmembrane region" description="Helical" evidence="9">
    <location>
        <begin position="418"/>
        <end position="439"/>
    </location>
</feature>
<feature type="transmembrane region" description="Helical" evidence="9">
    <location>
        <begin position="20"/>
        <end position="43"/>
    </location>
</feature>
<evidence type="ECO:0000256" key="9">
    <source>
        <dbReference type="RuleBase" id="RU363064"/>
    </source>
</evidence>
<dbReference type="FunFam" id="1.20.1740.10:FF:000004">
    <property type="entry name" value="Sodium:alanine symporter family protein"/>
    <property type="match status" value="1"/>
</dbReference>
<dbReference type="Proteomes" id="UP000199382">
    <property type="component" value="Unassembled WGS sequence"/>
</dbReference>
<dbReference type="Gene3D" id="1.20.1740.10">
    <property type="entry name" value="Amino acid/polyamine transporter I"/>
    <property type="match status" value="1"/>
</dbReference>
<dbReference type="Pfam" id="PF01235">
    <property type="entry name" value="Na_Ala_symp"/>
    <property type="match status" value="1"/>
</dbReference>
<feature type="transmembrane region" description="Helical" evidence="9">
    <location>
        <begin position="67"/>
        <end position="91"/>
    </location>
</feature>
<dbReference type="STRING" id="571298.SAMN04488026_101974"/>
<feature type="transmembrane region" description="Helical" evidence="9">
    <location>
        <begin position="184"/>
        <end position="203"/>
    </location>
</feature>
<dbReference type="GO" id="GO:0005283">
    <property type="term" value="F:amino acid:sodium symporter activity"/>
    <property type="evidence" value="ECO:0007669"/>
    <property type="project" value="InterPro"/>
</dbReference>
<dbReference type="GO" id="GO:0005886">
    <property type="term" value="C:plasma membrane"/>
    <property type="evidence" value="ECO:0007669"/>
    <property type="project" value="UniProtKB-SubCell"/>
</dbReference>
<protein>
    <submittedName>
        <fullName evidence="10">Alanine or glycine:cation symporter, AGCS family</fullName>
    </submittedName>
</protein>
<evidence type="ECO:0000256" key="6">
    <source>
        <dbReference type="ARBA" id="ARBA00022847"/>
    </source>
</evidence>
<evidence type="ECO:0000256" key="5">
    <source>
        <dbReference type="ARBA" id="ARBA00022692"/>
    </source>
</evidence>
<keyword evidence="8 9" id="KW-0472">Membrane</keyword>
<keyword evidence="11" id="KW-1185">Reference proteome</keyword>
<evidence type="ECO:0000313" key="10">
    <source>
        <dbReference type="EMBL" id="SDJ55628.1"/>
    </source>
</evidence>
<dbReference type="PANTHER" id="PTHR30330">
    <property type="entry name" value="AGSS FAMILY TRANSPORTER, SODIUM-ALANINE"/>
    <property type="match status" value="1"/>
</dbReference>
<feature type="transmembrane region" description="Helical" evidence="9">
    <location>
        <begin position="300"/>
        <end position="320"/>
    </location>
</feature>
<dbReference type="EMBL" id="FNEK01000019">
    <property type="protein sequence ID" value="SDJ55628.1"/>
    <property type="molecule type" value="Genomic_DNA"/>
</dbReference>
<sequence>MGFLEFIFGKIGDLTWGWSLIPILVVLGLFITITTGFVQFRFFKRMFRVLSNSNQSADPNKISAREALLVSVGGRVGGGNIAGVAVAITLGGPGAVFWMWAVALIGMATSLVECSLAQLFKRKTGENEYRGGPARSILHGLGEEYRWLAIVYAICLIAAFGLGFNAFQGNTVAGAIKDSMGIDRLYSGAALAAVSGIIIFGGIHRIAKTADVVVPIMAVGYLGMALIVILLNITSVPGVIYDIVANAFGFEEAVGGGMGAAIAQGMRRGLFSNEAGLGSAPNVAATAEVRHPISQGITQSFSVFIDTIIICSCTAFIILLGDVYVPGAEGIDGVALTQQSMVSHLGGWVQYFLTGAILLFSFSSIIYNYYLGENAMTVLSEKPVAILILRLAIIGIVFLGATAPGATAVFFFSDPMMGILALVNLLAIMMLFPVAMRLLRDFQAQLKAGVERPVLNPEDYADLDIDHEAWRMPTN</sequence>
<proteinExistence type="inferred from homology"/>
<evidence type="ECO:0000256" key="8">
    <source>
        <dbReference type="ARBA" id="ARBA00023136"/>
    </source>
</evidence>
<gene>
    <name evidence="10" type="ORF">SAMN04488026_101974</name>
</gene>
<dbReference type="RefSeq" id="WP_093155414.1">
    <property type="nucleotide sequence ID" value="NZ_FNEK01000019.1"/>
</dbReference>
<evidence type="ECO:0000256" key="2">
    <source>
        <dbReference type="ARBA" id="ARBA00009261"/>
    </source>
</evidence>
<accession>A0A1G8UP82</accession>
<comment type="similarity">
    <text evidence="2 9">Belongs to the alanine or glycine:cation symporter (AGCS) (TC 2.A.25) family.</text>
</comment>
<feature type="transmembrane region" description="Helical" evidence="9">
    <location>
        <begin position="212"/>
        <end position="233"/>
    </location>
</feature>
<keyword evidence="3 9" id="KW-0813">Transport</keyword>
<feature type="transmembrane region" description="Helical" evidence="9">
    <location>
        <begin position="348"/>
        <end position="372"/>
    </location>
</feature>
<feature type="transmembrane region" description="Helical" evidence="9">
    <location>
        <begin position="384"/>
        <end position="412"/>
    </location>
</feature>
<evidence type="ECO:0000256" key="1">
    <source>
        <dbReference type="ARBA" id="ARBA00004651"/>
    </source>
</evidence>